<reference evidence="1" key="1">
    <citation type="submission" date="2021-03" db="EMBL/GenBank/DDBJ databases">
        <title>Evolutionary priming and transition to the ectomycorrhizal habit in an iconic lineage of mushroom-forming fungi: is preadaptation a requirement?</title>
        <authorList>
            <consortium name="DOE Joint Genome Institute"/>
            <person name="Looney B.P."/>
            <person name="Miyauchi S."/>
            <person name="Morin E."/>
            <person name="Drula E."/>
            <person name="Courty P.E."/>
            <person name="Chicoki N."/>
            <person name="Fauchery L."/>
            <person name="Kohler A."/>
            <person name="Kuo A."/>
            <person name="LaButti K."/>
            <person name="Pangilinan J."/>
            <person name="Lipzen A."/>
            <person name="Riley R."/>
            <person name="Andreopoulos W."/>
            <person name="He G."/>
            <person name="Johnson J."/>
            <person name="Barry K.W."/>
            <person name="Grigoriev I.V."/>
            <person name="Nagy L."/>
            <person name="Hibbett D."/>
            <person name="Henrissat B."/>
            <person name="Matheny P.B."/>
            <person name="Labbe J."/>
            <person name="Martin A.F."/>
        </authorList>
    </citation>
    <scope>NUCLEOTIDE SEQUENCE</scope>
    <source>
        <strain evidence="1">BPL698</strain>
    </source>
</reference>
<proteinExistence type="predicted"/>
<name>A0ACC0UBF3_9AGAM</name>
<comment type="caution">
    <text evidence="1">The sequence shown here is derived from an EMBL/GenBank/DDBJ whole genome shotgun (WGS) entry which is preliminary data.</text>
</comment>
<sequence length="510" mass="57030">MSVTFWQVLVAALLSSTLYVLLLIKRKRKYPFPFPPGPKSLPLIGNLRDVPFKYQWLTYEKWGREIGSDIIHVELFGSHLVVLNSEKAANDLLEKRSSIYSDRPQLKAMTELLDAGNWVLTLFPYGNRWRVWHKAFYSHLQPIVARQYHPTELKSARQLLLDLLDTPEDFVQHIRYMVGQVTLSISYGIVTVSRDDPNIALAEAALQGIAVAQIKGRIFNLAPILMHLPWWFPGAGFKKEANTWKQKIVRCRDEIYGSVKRTLEGNRAVPSIAASMITGLSEDSNEEAILMAKALPANLYLSGIDTTSAALQSFVLAMVLYPEVQKRAQEEIDLVLGHGHLPDFGDADALPYVKAVMHEVLRWSPPGPFGIPHRLTEDDVYNGSSIPSGSLVFANIWAIMHDPATYKEPSKFKPERFLDPVTPAPLPDTAFGFGRRLCPGRFFARDVMWAGMASMLATFEFLPATDAAGRPAPPAQEFSHLLASAPIPFKCTIKPRISNLTETLLAALQD</sequence>
<dbReference type="Proteomes" id="UP001207468">
    <property type="component" value="Unassembled WGS sequence"/>
</dbReference>
<protein>
    <submittedName>
        <fullName evidence="1">Cytochrome P450</fullName>
    </submittedName>
</protein>
<evidence type="ECO:0000313" key="2">
    <source>
        <dbReference type="Proteomes" id="UP001207468"/>
    </source>
</evidence>
<accession>A0ACC0UBF3</accession>
<keyword evidence="2" id="KW-1185">Reference proteome</keyword>
<evidence type="ECO:0000313" key="1">
    <source>
        <dbReference type="EMBL" id="KAI9508424.1"/>
    </source>
</evidence>
<gene>
    <name evidence="1" type="ORF">F5148DRAFT_1196450</name>
</gene>
<dbReference type="EMBL" id="JAGFNK010000091">
    <property type="protein sequence ID" value="KAI9508424.1"/>
    <property type="molecule type" value="Genomic_DNA"/>
</dbReference>
<organism evidence="1 2">
    <name type="scientific">Russula earlei</name>
    <dbReference type="NCBI Taxonomy" id="71964"/>
    <lineage>
        <taxon>Eukaryota</taxon>
        <taxon>Fungi</taxon>
        <taxon>Dikarya</taxon>
        <taxon>Basidiomycota</taxon>
        <taxon>Agaricomycotina</taxon>
        <taxon>Agaricomycetes</taxon>
        <taxon>Russulales</taxon>
        <taxon>Russulaceae</taxon>
        <taxon>Russula</taxon>
    </lineage>
</organism>